<name>Q1K0H6_DESA6</name>
<comment type="caution">
    <text evidence="1">The sequence shown here is derived from an EMBL/GenBank/DDBJ whole genome shotgun (WGS) entry which is preliminary data.</text>
</comment>
<accession>Q1K0H6</accession>
<dbReference type="Proteomes" id="UP000005695">
    <property type="component" value="Unassembled WGS sequence"/>
</dbReference>
<evidence type="ECO:0000313" key="1">
    <source>
        <dbReference type="EMBL" id="EAT15965.1"/>
    </source>
</evidence>
<reference evidence="1" key="2">
    <citation type="submission" date="2006-05" db="EMBL/GenBank/DDBJ databases">
        <title>Sequencing of the draft genome and assembly of Desulfuromonas acetoxidans DSM 684.</title>
        <authorList>
            <consortium name="US DOE Joint Genome Institute (JGI-PGF)"/>
            <person name="Copeland A."/>
            <person name="Lucas S."/>
            <person name="Lapidus A."/>
            <person name="Barry K."/>
            <person name="Detter J.C."/>
            <person name="Glavina del Rio T."/>
            <person name="Hammon N."/>
            <person name="Israni S."/>
            <person name="Dalin E."/>
            <person name="Tice H."/>
            <person name="Bruce D."/>
            <person name="Pitluck S."/>
            <person name="Richardson P."/>
        </authorList>
    </citation>
    <scope>NUCLEOTIDE SEQUENCE [LARGE SCALE GENOMIC DNA]</scope>
    <source>
        <strain evidence="1">DSM 684</strain>
    </source>
</reference>
<gene>
    <name evidence="1" type="ORF">Dace_2265</name>
</gene>
<keyword evidence="1" id="KW-0808">Transferase</keyword>
<dbReference type="Pfam" id="PF07357">
    <property type="entry name" value="DRAT"/>
    <property type="match status" value="1"/>
</dbReference>
<dbReference type="EC" id="2.4.2.37" evidence="1"/>
<dbReference type="RefSeq" id="WP_005999790.1">
    <property type="nucleotide sequence ID" value="NZ_AAEW02000007.1"/>
</dbReference>
<dbReference type="InterPro" id="IPR009953">
    <property type="entry name" value="DRA_trans"/>
</dbReference>
<dbReference type="GO" id="GO:0030701">
    <property type="term" value="F:NAD+-dinitrogen-reductase ADP-D-ribosyltransferase activity"/>
    <property type="evidence" value="ECO:0007669"/>
    <property type="project" value="UniProtKB-EC"/>
</dbReference>
<evidence type="ECO:0000313" key="2">
    <source>
        <dbReference type="Proteomes" id="UP000005695"/>
    </source>
</evidence>
<protein>
    <submittedName>
        <fullName evidence="1">NAD(+)--dinitrogen-reductase ADP-D-ribosyltransferase</fullName>
        <ecNumber evidence="1">2.4.2.37</ecNumber>
    </submittedName>
</protein>
<dbReference type="AlphaFoldDB" id="Q1K0H6"/>
<dbReference type="EMBL" id="AAEW02000007">
    <property type="protein sequence ID" value="EAT15965.1"/>
    <property type="molecule type" value="Genomic_DNA"/>
</dbReference>
<sequence>MAVLALNRCNHPPWAIASYHFNREPKPIEISGVRHAHHGLFERLSRIVSMEDRAQQLYDYMDVTFQLHQWQREETRSSQKSLKNSYLRFLRGWMFDSNSIEGAVLKGWVESRIGLSPTFHNVPIPTLECEGYLQYLKDRMKGAARTNAINDQLDILYEYVQAELAYRFPEQQWRTLYRGINDFEEHQILEQQSKRRYLIQLNNLNSFTTDFERAWEFGSRVMVAKVPLCKVLFQSDMFPSSLLKGEDEVMVIGGQFEVEIQIGG</sequence>
<dbReference type="OrthoDB" id="183043at2"/>
<proteinExistence type="predicted"/>
<dbReference type="GO" id="GO:0009399">
    <property type="term" value="P:nitrogen fixation"/>
    <property type="evidence" value="ECO:0007669"/>
    <property type="project" value="InterPro"/>
</dbReference>
<reference evidence="1" key="1">
    <citation type="submission" date="2006-05" db="EMBL/GenBank/DDBJ databases">
        <title>Annotation of the draft genome assembly of Desulfuromonas acetoxidans DSM 684.</title>
        <authorList>
            <consortium name="US DOE Joint Genome Institute (JGI-ORNL)"/>
            <person name="Larimer F."/>
            <person name="Land M."/>
            <person name="Hauser L."/>
        </authorList>
    </citation>
    <scope>NUCLEOTIDE SEQUENCE [LARGE SCALE GENOMIC DNA]</scope>
    <source>
        <strain evidence="1">DSM 684</strain>
    </source>
</reference>
<keyword evidence="1" id="KW-0328">Glycosyltransferase</keyword>
<keyword evidence="2" id="KW-1185">Reference proteome</keyword>
<organism evidence="1 2">
    <name type="scientific">Desulfuromonas acetoxidans (strain DSM 684 / 11070)</name>
    <dbReference type="NCBI Taxonomy" id="281689"/>
    <lineage>
        <taxon>Bacteria</taxon>
        <taxon>Pseudomonadati</taxon>
        <taxon>Thermodesulfobacteriota</taxon>
        <taxon>Desulfuromonadia</taxon>
        <taxon>Desulfuromonadales</taxon>
        <taxon>Desulfuromonadaceae</taxon>
        <taxon>Desulfuromonas</taxon>
    </lineage>
</organism>